<dbReference type="Proteomes" id="UP000248340">
    <property type="component" value="Unassembled WGS sequence"/>
</dbReference>
<proteinExistence type="predicted"/>
<keyword evidence="2" id="KW-1185">Reference proteome</keyword>
<evidence type="ECO:0000313" key="1">
    <source>
        <dbReference type="EMBL" id="PYH82368.1"/>
    </source>
</evidence>
<reference evidence="1 2" key="1">
    <citation type="submission" date="2016-12" db="EMBL/GenBank/DDBJ databases">
        <title>The genomes of Aspergillus section Nigri reveals drivers in fungal speciation.</title>
        <authorList>
            <consortium name="DOE Joint Genome Institute"/>
            <person name="Vesth T.C."/>
            <person name="Nybo J."/>
            <person name="Theobald S."/>
            <person name="Brandl J."/>
            <person name="Frisvad J.C."/>
            <person name="Nielsen K.F."/>
            <person name="Lyhne E.K."/>
            <person name="Kogle M.E."/>
            <person name="Kuo A."/>
            <person name="Riley R."/>
            <person name="Clum A."/>
            <person name="Nolan M."/>
            <person name="Lipzen A."/>
            <person name="Salamov A."/>
            <person name="Henrissat B."/>
            <person name="Wiebenga A."/>
            <person name="De Vries R.P."/>
            <person name="Grigoriev I.V."/>
            <person name="Mortensen U.H."/>
            <person name="Andersen M.R."/>
            <person name="Baker S.E."/>
        </authorList>
    </citation>
    <scope>NUCLEOTIDE SEQUENCE [LARGE SCALE GENOMIC DNA]</scope>
    <source>
        <strain evidence="1 2">CBS 121591</strain>
    </source>
</reference>
<dbReference type="VEuPathDB" id="FungiDB:BO82DRAFT_66601"/>
<name>A0A319D354_9EURO</name>
<accession>A0A319D354</accession>
<dbReference type="GeneID" id="37144194"/>
<organism evidence="1 2">
    <name type="scientific">Aspergillus uvarum CBS 121591</name>
    <dbReference type="NCBI Taxonomy" id="1448315"/>
    <lineage>
        <taxon>Eukaryota</taxon>
        <taxon>Fungi</taxon>
        <taxon>Dikarya</taxon>
        <taxon>Ascomycota</taxon>
        <taxon>Pezizomycotina</taxon>
        <taxon>Eurotiomycetes</taxon>
        <taxon>Eurotiomycetidae</taxon>
        <taxon>Eurotiales</taxon>
        <taxon>Aspergillaceae</taxon>
        <taxon>Aspergillus</taxon>
        <taxon>Aspergillus subgen. Circumdati</taxon>
    </lineage>
</organism>
<dbReference type="EMBL" id="KZ821696">
    <property type="protein sequence ID" value="PYH82368.1"/>
    <property type="molecule type" value="Genomic_DNA"/>
</dbReference>
<protein>
    <submittedName>
        <fullName evidence="1">Uncharacterized protein</fullName>
    </submittedName>
</protein>
<dbReference type="RefSeq" id="XP_025492568.1">
    <property type="nucleotide sequence ID" value="XM_025641452.1"/>
</dbReference>
<evidence type="ECO:0000313" key="2">
    <source>
        <dbReference type="Proteomes" id="UP000248340"/>
    </source>
</evidence>
<dbReference type="AlphaFoldDB" id="A0A319D354"/>
<gene>
    <name evidence="1" type="ORF">BO82DRAFT_66601</name>
</gene>
<sequence>MMQATGAKWSFFSCSSSTAGPTSRQGRGWRSASRTRFHFALSPPLIAWTLLKYLGVLSGTMIKGGGGKGRTKEQEQERERATIEHVRGSLRSGRVPDLYSLHSASGEGDYSVDISAGRRQPEMNTEPVGRVRRSDLLSIVGLAGQVLWK</sequence>